<accession>A0A367EM22</accession>
<organism evidence="2 3">
    <name type="scientific">Sphaerisporangium album</name>
    <dbReference type="NCBI Taxonomy" id="509200"/>
    <lineage>
        <taxon>Bacteria</taxon>
        <taxon>Bacillati</taxon>
        <taxon>Actinomycetota</taxon>
        <taxon>Actinomycetes</taxon>
        <taxon>Streptosporangiales</taxon>
        <taxon>Streptosporangiaceae</taxon>
        <taxon>Sphaerisporangium</taxon>
    </lineage>
</organism>
<evidence type="ECO:0000313" key="3">
    <source>
        <dbReference type="Proteomes" id="UP000253094"/>
    </source>
</evidence>
<dbReference type="EMBL" id="QOIL01000034">
    <property type="protein sequence ID" value="RCG19114.1"/>
    <property type="molecule type" value="Genomic_DNA"/>
</dbReference>
<name>A0A367EM22_9ACTN</name>
<feature type="region of interest" description="Disordered" evidence="1">
    <location>
        <begin position="247"/>
        <end position="272"/>
    </location>
</feature>
<protein>
    <submittedName>
        <fullName evidence="2">Uncharacterized protein</fullName>
    </submittedName>
</protein>
<keyword evidence="3" id="KW-1185">Reference proteome</keyword>
<dbReference type="RefSeq" id="WP_114033769.1">
    <property type="nucleotide sequence ID" value="NZ_QOIL01000034.1"/>
</dbReference>
<reference evidence="2 3" key="1">
    <citation type="submission" date="2018-06" db="EMBL/GenBank/DDBJ databases">
        <title>Sphaerisporangium craniellae sp. nov., isolated from a marine sponge in the South China Sea.</title>
        <authorList>
            <person name="Li L."/>
        </authorList>
    </citation>
    <scope>NUCLEOTIDE SEQUENCE [LARGE SCALE GENOMIC DNA]</scope>
    <source>
        <strain evidence="2 3">CCTCC AA 208026</strain>
    </source>
</reference>
<proteinExistence type="predicted"/>
<sequence>MTFLLTEPYVTAAEFRASPTWLDTQNLVPGGAESAQDAELVNVLLRASSWADGQVNQPLGAHPHTEQMRVQIGRAGRLSVHAEHSPVRQVTALSYGPTPGSLTAIADLSALWVEDGVQIVCGLTVAGNWGGFLEFGAPSAGAEVHLRMSYVAGYASTTLAADVAAAATSITVADPIGIYPGDVLRIWDPGAEEAVTVAPGYLPGSTTVALAGPVRAGHAAGAGTSALPADAHQAVICHAAASLLREPTAGSGDYPEAPYEPAARRADGSTRRRDLLSEAARLLLPHRRVR</sequence>
<comment type="caution">
    <text evidence="2">The sequence shown here is derived from an EMBL/GenBank/DDBJ whole genome shotgun (WGS) entry which is preliminary data.</text>
</comment>
<gene>
    <name evidence="2" type="ORF">DQ384_38200</name>
</gene>
<evidence type="ECO:0000313" key="2">
    <source>
        <dbReference type="EMBL" id="RCG19114.1"/>
    </source>
</evidence>
<evidence type="ECO:0000256" key="1">
    <source>
        <dbReference type="SAM" id="MobiDB-lite"/>
    </source>
</evidence>
<dbReference type="OrthoDB" id="4162544at2"/>
<dbReference type="Proteomes" id="UP000253094">
    <property type="component" value="Unassembled WGS sequence"/>
</dbReference>
<dbReference type="AlphaFoldDB" id="A0A367EM22"/>
<feature type="compositionally biased region" description="Basic and acidic residues" evidence="1">
    <location>
        <begin position="262"/>
        <end position="272"/>
    </location>
</feature>